<evidence type="ECO:0000313" key="3">
    <source>
        <dbReference type="EnsemblMetazoa" id="AAEL009184-PB"/>
    </source>
</evidence>
<dbReference type="OrthoDB" id="6611212at2759"/>
<keyword evidence="4" id="KW-1185">Reference proteome</keyword>
<reference evidence="3 4" key="1">
    <citation type="submission" date="2017-06" db="EMBL/GenBank/DDBJ databases">
        <title>Aedes aegypti genome working group (AGWG) sequencing and assembly.</title>
        <authorList>
            <consortium name="Aedes aegypti Genome Working Group (AGWG)"/>
            <person name="Matthews B.J."/>
        </authorList>
    </citation>
    <scope>NUCLEOTIDE SEQUENCE [LARGE SCALE GENOMIC DNA]</scope>
    <source>
        <strain evidence="3 4">LVP_AGWG</strain>
    </source>
</reference>
<accession>A0A6I8TIW7</accession>
<gene>
    <name evidence="3" type="primary">5571601</name>
</gene>
<protein>
    <submittedName>
        <fullName evidence="3">Uncharacterized protein</fullName>
    </submittedName>
</protein>
<proteinExistence type="predicted"/>
<dbReference type="InParanoid" id="A0A6I8TIW7"/>
<sequence>MPMSPGITSREIRSTHPQHPSIGLRSGKKNLLQSSEPVGEKPSPEAAALEMASIRRASPLSSSSSFLLVTITLVMVVLTICGEIQTVAAAAANSEDAVESATVQDRSNGKLLAPRTFGRLRMMKNVMLPLMFLLGGIKTLLIFLVAIALKTLFVAMTIFVINISVGLAKVINFFKHGIGGHHHKDLWSSGPDKNIHIHIHSDPSHHLSLDGPVPPLASVHSSVSPTIHSGVFPYSRSDVIEPIYTAPGHINSYSKMYGLPTALTNARPQSLPYSGWQHTTQKR</sequence>
<keyword evidence="2" id="KW-0812">Transmembrane</keyword>
<keyword evidence="2" id="KW-0472">Membrane</keyword>
<feature type="transmembrane region" description="Helical" evidence="2">
    <location>
        <begin position="153"/>
        <end position="174"/>
    </location>
</feature>
<feature type="transmembrane region" description="Helical" evidence="2">
    <location>
        <begin position="65"/>
        <end position="84"/>
    </location>
</feature>
<feature type="region of interest" description="Disordered" evidence="1">
    <location>
        <begin position="1"/>
        <end position="44"/>
    </location>
</feature>
<name>A0A6I8TIW7_AEDAE</name>
<reference evidence="3" key="2">
    <citation type="submission" date="2020-05" db="UniProtKB">
        <authorList>
            <consortium name="EnsemblMetazoa"/>
        </authorList>
    </citation>
    <scope>IDENTIFICATION</scope>
    <source>
        <strain evidence="3">LVP_AGWG</strain>
    </source>
</reference>
<evidence type="ECO:0000313" key="4">
    <source>
        <dbReference type="Proteomes" id="UP000008820"/>
    </source>
</evidence>
<organism evidence="3 4">
    <name type="scientific">Aedes aegypti</name>
    <name type="common">Yellowfever mosquito</name>
    <name type="synonym">Culex aegypti</name>
    <dbReference type="NCBI Taxonomy" id="7159"/>
    <lineage>
        <taxon>Eukaryota</taxon>
        <taxon>Metazoa</taxon>
        <taxon>Ecdysozoa</taxon>
        <taxon>Arthropoda</taxon>
        <taxon>Hexapoda</taxon>
        <taxon>Insecta</taxon>
        <taxon>Pterygota</taxon>
        <taxon>Neoptera</taxon>
        <taxon>Endopterygota</taxon>
        <taxon>Diptera</taxon>
        <taxon>Nematocera</taxon>
        <taxon>Culicoidea</taxon>
        <taxon>Culicidae</taxon>
        <taxon>Culicinae</taxon>
        <taxon>Aedini</taxon>
        <taxon>Aedes</taxon>
        <taxon>Stegomyia</taxon>
    </lineage>
</organism>
<dbReference type="AlphaFoldDB" id="A0A6I8TIW7"/>
<keyword evidence="2" id="KW-1133">Transmembrane helix</keyword>
<evidence type="ECO:0000256" key="1">
    <source>
        <dbReference type="SAM" id="MobiDB-lite"/>
    </source>
</evidence>
<evidence type="ECO:0000256" key="2">
    <source>
        <dbReference type="SAM" id="Phobius"/>
    </source>
</evidence>
<feature type="transmembrane region" description="Helical" evidence="2">
    <location>
        <begin position="126"/>
        <end position="147"/>
    </location>
</feature>
<dbReference type="Proteomes" id="UP000008820">
    <property type="component" value="Chromosome 2"/>
</dbReference>
<dbReference type="EnsemblMetazoa" id="AAEL009184-RB">
    <property type="protein sequence ID" value="AAEL009184-PB"/>
    <property type="gene ID" value="AAEL009184"/>
</dbReference>